<gene>
    <name evidence="7" type="ORF">cgd7_2380</name>
</gene>
<dbReference type="GO" id="GO:0034476">
    <property type="term" value="P:U5 snRNA 3'-end processing"/>
    <property type="evidence" value="ECO:0007669"/>
    <property type="project" value="TreeGrafter"/>
</dbReference>
<dbReference type="Proteomes" id="UP000006726">
    <property type="component" value="Chromosome 7"/>
</dbReference>
<dbReference type="InterPro" id="IPR001247">
    <property type="entry name" value="ExoRNase_PH_dom1"/>
</dbReference>
<protein>
    <submittedName>
        <fullName evidence="7">RRP45-like archaeo-eukaryotic exosomal rnase, PH domain</fullName>
    </submittedName>
</protein>
<dbReference type="InParanoid" id="Q5CYG9"/>
<evidence type="ECO:0000259" key="5">
    <source>
        <dbReference type="Pfam" id="PF01138"/>
    </source>
</evidence>
<keyword evidence="4" id="KW-0963">Cytoplasm</keyword>
<feature type="domain" description="Exoribonuclease phosphorolytic" evidence="5">
    <location>
        <begin position="46"/>
        <end position="177"/>
    </location>
</feature>
<dbReference type="SUPFAM" id="SSF54211">
    <property type="entry name" value="Ribosomal protein S5 domain 2-like"/>
    <property type="match status" value="1"/>
</dbReference>
<sequence length="432" mass="49175">RLWPIFYKIDNNCKCKKLFIKSIKMDTFIVSVREYGLRLDGRTMNEYRNVKINLNKNYGEVEVNIGRTHVLSVVKSELVAPSQERSSEGFISFTVDIGPLSINPTSHAFRHNRTTLGTEIANYIERILKETGAIDTEILCILSGVCVWSVKCEIHVLFDDGNLFDACLMATLSGLKHYRYNEIDVDSFLKKSKCEGFGERDYQRLENTIRKLEMIPFNVHHFPLSISIGYINGKEGLSYIVDPNSDEESISDTIIHISINDKQEVCGISKFGGAKLSLNQINFAIQIATIHSEKLHQEFKKAFDGEYLKRLKCSDNKGKIVIDQFNTNSKRTETEFDANPPLIMQILSNNEPDKSDNEVSSSIAFSSPSNMEIKNAEFDEYETQHESKLEKASFSDRICESLEQVQLDQSVEPIELLNAVKSNIKIKKRKKG</sequence>
<dbReference type="OrthoDB" id="10264038at2759"/>
<dbReference type="GO" id="GO:0035925">
    <property type="term" value="F:mRNA 3'-UTR AU-rich region binding"/>
    <property type="evidence" value="ECO:0007669"/>
    <property type="project" value="TreeGrafter"/>
</dbReference>
<dbReference type="GO" id="GO:0071028">
    <property type="term" value="P:nuclear mRNA surveillance"/>
    <property type="evidence" value="ECO:0007669"/>
    <property type="project" value="TreeGrafter"/>
</dbReference>
<dbReference type="KEGG" id="cpv:cgd7_2380"/>
<dbReference type="InterPro" id="IPR050590">
    <property type="entry name" value="Exosome_comp_Rrp42_subfam"/>
</dbReference>
<dbReference type="GO" id="GO:0000176">
    <property type="term" value="C:nuclear exosome (RNase complex)"/>
    <property type="evidence" value="ECO:0007669"/>
    <property type="project" value="TreeGrafter"/>
</dbReference>
<dbReference type="EMBL" id="AAEE01000001">
    <property type="protein sequence ID" value="EAK90621.1"/>
    <property type="molecule type" value="Genomic_DNA"/>
</dbReference>
<evidence type="ECO:0000259" key="6">
    <source>
        <dbReference type="Pfam" id="PF03725"/>
    </source>
</evidence>
<dbReference type="InterPro" id="IPR015847">
    <property type="entry name" value="ExoRNase_PH_dom2"/>
</dbReference>
<reference evidence="7 8" key="1">
    <citation type="journal article" date="2004" name="Science">
        <title>Complete genome sequence of the apicomplexan, Cryptosporidium parvum.</title>
        <authorList>
            <person name="Abrahamsen M.S."/>
            <person name="Templeton T.J."/>
            <person name="Enomoto S."/>
            <person name="Abrahante J.E."/>
            <person name="Zhu G."/>
            <person name="Lancto C.A."/>
            <person name="Deng M."/>
            <person name="Liu C."/>
            <person name="Widmer G."/>
            <person name="Tzipori S."/>
            <person name="Buck G.A."/>
            <person name="Xu P."/>
            <person name="Bankier A.T."/>
            <person name="Dear P.H."/>
            <person name="Konfortov B.A."/>
            <person name="Spriggs H.F."/>
            <person name="Iyer L."/>
            <person name="Anantharaman V."/>
            <person name="Aravind L."/>
            <person name="Kapur V."/>
        </authorList>
    </citation>
    <scope>NUCLEOTIDE SEQUENCE [LARGE SCALE GENOMIC DNA]</scope>
    <source>
        <strain evidence="8">Iowa II</strain>
    </source>
</reference>
<evidence type="ECO:0000256" key="3">
    <source>
        <dbReference type="ARBA" id="ARBA00006678"/>
    </source>
</evidence>
<dbReference type="GO" id="GO:0071035">
    <property type="term" value="P:nuclear polyadenylation-dependent rRNA catabolic process"/>
    <property type="evidence" value="ECO:0007669"/>
    <property type="project" value="TreeGrafter"/>
</dbReference>
<dbReference type="Gene3D" id="3.30.230.70">
    <property type="entry name" value="GHMP Kinase, N-terminal domain"/>
    <property type="match status" value="1"/>
</dbReference>
<feature type="non-terminal residue" evidence="7">
    <location>
        <position position="1"/>
    </location>
</feature>
<dbReference type="GO" id="GO:0000467">
    <property type="term" value="P:exonucleolytic trimming to generate mature 3'-end of 5.8S rRNA from tricistronic rRNA transcript (SSU-rRNA, 5.8S rRNA, LSU-rRNA)"/>
    <property type="evidence" value="ECO:0007669"/>
    <property type="project" value="TreeGrafter"/>
</dbReference>
<feature type="domain" description="Exoribonuclease phosphorolytic" evidence="6">
    <location>
        <begin position="221"/>
        <end position="288"/>
    </location>
</feature>
<evidence type="ECO:0000256" key="4">
    <source>
        <dbReference type="ARBA" id="ARBA00022490"/>
    </source>
</evidence>
<comment type="subcellular location">
    <subcellularLocation>
        <location evidence="2">Cytoplasm</location>
    </subcellularLocation>
    <subcellularLocation>
        <location evidence="1">Nucleus</location>
    </subcellularLocation>
</comment>
<accession>Q5CYG9</accession>
<evidence type="ECO:0000256" key="1">
    <source>
        <dbReference type="ARBA" id="ARBA00004123"/>
    </source>
</evidence>
<comment type="caution">
    <text evidence="7">The sequence shown here is derived from an EMBL/GenBank/DDBJ whole genome shotgun (WGS) entry which is preliminary data.</text>
</comment>
<dbReference type="Pfam" id="PF01138">
    <property type="entry name" value="RNase_PH"/>
    <property type="match status" value="1"/>
</dbReference>
<comment type="similarity">
    <text evidence="3">Belongs to the RNase PH family.</text>
</comment>
<dbReference type="AlphaFoldDB" id="Q5CYG9"/>
<dbReference type="GO" id="GO:0034475">
    <property type="term" value="P:U4 snRNA 3'-end processing"/>
    <property type="evidence" value="ECO:0007669"/>
    <property type="project" value="TreeGrafter"/>
</dbReference>
<dbReference type="PANTHER" id="PTHR11097">
    <property type="entry name" value="EXOSOME COMPLEX EXONUCLEASE RIBOSOMAL RNA PROCESSING PROTEIN"/>
    <property type="match status" value="1"/>
</dbReference>
<proteinExistence type="inferred from homology"/>
<dbReference type="RefSeq" id="XP_628411.1">
    <property type="nucleotide sequence ID" value="XM_628409.1"/>
</dbReference>
<dbReference type="GO" id="GO:0016075">
    <property type="term" value="P:rRNA catabolic process"/>
    <property type="evidence" value="ECO:0007669"/>
    <property type="project" value="TreeGrafter"/>
</dbReference>
<dbReference type="InterPro" id="IPR020568">
    <property type="entry name" value="Ribosomal_Su5_D2-typ_SF"/>
</dbReference>
<dbReference type="InterPro" id="IPR027408">
    <property type="entry name" value="PNPase/RNase_PH_dom_sf"/>
</dbReference>
<dbReference type="GO" id="GO:0071038">
    <property type="term" value="P:TRAMP-dependent tRNA surveillance pathway"/>
    <property type="evidence" value="ECO:0007669"/>
    <property type="project" value="TreeGrafter"/>
</dbReference>
<evidence type="ECO:0000313" key="7">
    <source>
        <dbReference type="EMBL" id="EAK90621.1"/>
    </source>
</evidence>
<dbReference type="GeneID" id="3371969"/>
<organism evidence="7 8">
    <name type="scientific">Cryptosporidium parvum (strain Iowa II)</name>
    <dbReference type="NCBI Taxonomy" id="353152"/>
    <lineage>
        <taxon>Eukaryota</taxon>
        <taxon>Sar</taxon>
        <taxon>Alveolata</taxon>
        <taxon>Apicomplexa</taxon>
        <taxon>Conoidasida</taxon>
        <taxon>Coccidia</taxon>
        <taxon>Eucoccidiorida</taxon>
        <taxon>Eimeriorina</taxon>
        <taxon>Cryptosporidiidae</taxon>
        <taxon>Cryptosporidium</taxon>
    </lineage>
</organism>
<dbReference type="STRING" id="353152.Q5CYG9"/>
<dbReference type="InterPro" id="IPR036345">
    <property type="entry name" value="ExoRNase_PH_dom2_sf"/>
</dbReference>
<evidence type="ECO:0000256" key="2">
    <source>
        <dbReference type="ARBA" id="ARBA00004496"/>
    </source>
</evidence>
<dbReference type="PANTHER" id="PTHR11097:SF14">
    <property type="entry name" value="EXOSOME COMPLEX COMPONENT RRP45"/>
    <property type="match status" value="1"/>
</dbReference>
<dbReference type="GO" id="GO:0034473">
    <property type="term" value="P:U1 snRNA 3'-end processing"/>
    <property type="evidence" value="ECO:0007669"/>
    <property type="project" value="TreeGrafter"/>
</dbReference>
<dbReference type="SUPFAM" id="SSF55666">
    <property type="entry name" value="Ribonuclease PH domain 2-like"/>
    <property type="match status" value="1"/>
</dbReference>
<keyword evidence="8" id="KW-1185">Reference proteome</keyword>
<evidence type="ECO:0000313" key="8">
    <source>
        <dbReference type="Proteomes" id="UP000006726"/>
    </source>
</evidence>
<dbReference type="Pfam" id="PF03725">
    <property type="entry name" value="RNase_PH_C"/>
    <property type="match status" value="1"/>
</dbReference>
<dbReference type="OMA" id="TQHESKL"/>
<dbReference type="GO" id="GO:0000177">
    <property type="term" value="C:cytoplasmic exosome (RNase complex)"/>
    <property type="evidence" value="ECO:0007669"/>
    <property type="project" value="TreeGrafter"/>
</dbReference>
<name>Q5CYG9_CRYPI</name>